<dbReference type="GO" id="GO:0016052">
    <property type="term" value="P:carbohydrate catabolic process"/>
    <property type="evidence" value="ECO:0007669"/>
    <property type="project" value="TreeGrafter"/>
</dbReference>
<dbReference type="AlphaFoldDB" id="A0A0S7C370"/>
<keyword evidence="3" id="KW-0326">Glycosidase</keyword>
<gene>
    <name evidence="5" type="ORF">TBC1_12926</name>
</gene>
<dbReference type="PATRIC" id="fig|1678841.3.peg.3692"/>
<keyword evidence="6" id="KW-1185">Reference proteome</keyword>
<dbReference type="GO" id="GO:0016998">
    <property type="term" value="P:cell wall macromolecule catabolic process"/>
    <property type="evidence" value="ECO:0007669"/>
    <property type="project" value="InterPro"/>
</dbReference>
<dbReference type="GO" id="GO:0009253">
    <property type="term" value="P:peptidoglycan catabolic process"/>
    <property type="evidence" value="ECO:0007669"/>
    <property type="project" value="InterPro"/>
</dbReference>
<dbReference type="GO" id="GO:0003796">
    <property type="term" value="F:lysozyme activity"/>
    <property type="evidence" value="ECO:0007669"/>
    <property type="project" value="InterPro"/>
</dbReference>
<dbReference type="PANTHER" id="PTHR34135">
    <property type="entry name" value="LYSOZYME"/>
    <property type="match status" value="1"/>
</dbReference>
<dbReference type="InterPro" id="IPR017853">
    <property type="entry name" value="GH"/>
</dbReference>
<feature type="transmembrane region" description="Helical" evidence="4">
    <location>
        <begin position="18"/>
        <end position="37"/>
    </location>
</feature>
<dbReference type="InterPro" id="IPR018077">
    <property type="entry name" value="Glyco_hydro_fam25_subgr"/>
</dbReference>
<dbReference type="Pfam" id="PF01183">
    <property type="entry name" value="Glyco_hydro_25"/>
    <property type="match status" value="1"/>
</dbReference>
<organism evidence="5">
    <name type="scientific">Lentimicrobium saccharophilum</name>
    <dbReference type="NCBI Taxonomy" id="1678841"/>
    <lineage>
        <taxon>Bacteria</taxon>
        <taxon>Pseudomonadati</taxon>
        <taxon>Bacteroidota</taxon>
        <taxon>Bacteroidia</taxon>
        <taxon>Bacteroidales</taxon>
        <taxon>Lentimicrobiaceae</taxon>
        <taxon>Lentimicrobium</taxon>
    </lineage>
</organism>
<keyword evidence="4" id="KW-1133">Transmembrane helix</keyword>
<evidence type="ECO:0000256" key="3">
    <source>
        <dbReference type="ARBA" id="ARBA00023295"/>
    </source>
</evidence>
<dbReference type="SUPFAM" id="SSF51445">
    <property type="entry name" value="(Trans)glycosidases"/>
    <property type="match status" value="1"/>
</dbReference>
<sequence length="272" mass="31480">MVVARAGGKRKKVNKSRLYLYTGLLAVFLIVMAPLFFRYGLPLIKSGFSWTEAEQYHNLKNFGVPIPSGYKTHGIDVSHHQGRINWAEVAAMEVNGIRISFAFLKATEGITRQDRQFQRNWEKAGAAGMMRGAYHFFHPSRDAAKQAENFIRQVKLKPGDLPPVLDIEVSNRRSKKEIVEGAQEWCRLVEEHYGVKPIIYTSPGYYDKYLADDFKDYPLWIAHYHEDLPRMHHRRWQFWQHTDKATINGIKGEVDLNVFNGSLSKLRKLCIE</sequence>
<keyword evidence="2" id="KW-0378">Hydrolase</keyword>
<dbReference type="STRING" id="1678841.TBC1_12926"/>
<evidence type="ECO:0000256" key="1">
    <source>
        <dbReference type="ARBA" id="ARBA00010646"/>
    </source>
</evidence>
<dbReference type="InterPro" id="IPR002053">
    <property type="entry name" value="Glyco_hydro_25"/>
</dbReference>
<protein>
    <submittedName>
        <fullName evidence="5">Lyzozyme M1</fullName>
    </submittedName>
</protein>
<name>A0A0S7C370_9BACT</name>
<evidence type="ECO:0000313" key="6">
    <source>
        <dbReference type="Proteomes" id="UP000053091"/>
    </source>
</evidence>
<keyword evidence="4" id="KW-0812">Transmembrane</keyword>
<dbReference type="SMART" id="SM00641">
    <property type="entry name" value="Glyco_25"/>
    <property type="match status" value="1"/>
</dbReference>
<dbReference type="PROSITE" id="PS51904">
    <property type="entry name" value="GLYCOSYL_HYDROL_F25_2"/>
    <property type="match status" value="1"/>
</dbReference>
<dbReference type="RefSeq" id="WP_137305828.1">
    <property type="nucleotide sequence ID" value="NZ_DF968183.1"/>
</dbReference>
<evidence type="ECO:0000256" key="4">
    <source>
        <dbReference type="SAM" id="Phobius"/>
    </source>
</evidence>
<evidence type="ECO:0000313" key="5">
    <source>
        <dbReference type="EMBL" id="GAP45106.1"/>
    </source>
</evidence>
<proteinExistence type="inferred from homology"/>
<dbReference type="Proteomes" id="UP000053091">
    <property type="component" value="Unassembled WGS sequence"/>
</dbReference>
<dbReference type="EMBL" id="DF968183">
    <property type="protein sequence ID" value="GAP45106.1"/>
    <property type="molecule type" value="Genomic_DNA"/>
</dbReference>
<comment type="similarity">
    <text evidence="1">Belongs to the glycosyl hydrolase 25 family.</text>
</comment>
<keyword evidence="4" id="KW-0472">Membrane</keyword>
<dbReference type="CDD" id="cd06524">
    <property type="entry name" value="GH25_YegX-like"/>
    <property type="match status" value="1"/>
</dbReference>
<dbReference type="Gene3D" id="3.20.20.80">
    <property type="entry name" value="Glycosidases"/>
    <property type="match status" value="1"/>
</dbReference>
<evidence type="ECO:0000256" key="2">
    <source>
        <dbReference type="ARBA" id="ARBA00022801"/>
    </source>
</evidence>
<dbReference type="PANTHER" id="PTHR34135:SF2">
    <property type="entry name" value="LYSOZYME"/>
    <property type="match status" value="1"/>
</dbReference>
<accession>A0A0S7C370</accession>
<reference evidence="5" key="1">
    <citation type="journal article" date="2015" name="Genome Announc.">
        <title>Draft Genome Sequence of Bacteroidales Strain TBC1, a Novel Isolate from a Methanogenic Wastewater Treatment System.</title>
        <authorList>
            <person name="Tourlousse D.M."/>
            <person name="Matsuura N."/>
            <person name="Sun L."/>
            <person name="Toyonaga M."/>
            <person name="Kuroda K."/>
            <person name="Ohashi A."/>
            <person name="Cruz R."/>
            <person name="Yamaguchi T."/>
            <person name="Sekiguchi Y."/>
        </authorList>
    </citation>
    <scope>NUCLEOTIDE SEQUENCE [LARGE SCALE GENOMIC DNA]</scope>
    <source>
        <strain evidence="5">TBC1</strain>
    </source>
</reference>
<dbReference type="OrthoDB" id="9798192at2"/>